<dbReference type="PANTHER" id="PTHR43537">
    <property type="entry name" value="TRANSCRIPTIONAL REGULATOR, GNTR FAMILY"/>
    <property type="match status" value="1"/>
</dbReference>
<organism evidence="5 6">
    <name type="scientific">Corynebacterium epidermidicanis</name>
    <dbReference type="NCBI Taxonomy" id="1050174"/>
    <lineage>
        <taxon>Bacteria</taxon>
        <taxon>Bacillati</taxon>
        <taxon>Actinomycetota</taxon>
        <taxon>Actinomycetes</taxon>
        <taxon>Mycobacteriales</taxon>
        <taxon>Corynebacteriaceae</taxon>
        <taxon>Corynebacterium</taxon>
    </lineage>
</organism>
<dbReference type="Pfam" id="PF07729">
    <property type="entry name" value="FCD"/>
    <property type="match status" value="1"/>
</dbReference>
<accession>A0A0G3GZH5</accession>
<keyword evidence="6" id="KW-1185">Reference proteome</keyword>
<dbReference type="KEGG" id="cei:CEPID_11895"/>
<dbReference type="Proteomes" id="UP000035368">
    <property type="component" value="Chromosome"/>
</dbReference>
<dbReference type="STRING" id="1050174.CEPID_11895"/>
<dbReference type="InterPro" id="IPR000485">
    <property type="entry name" value="AsnC-type_HTH_dom"/>
</dbReference>
<dbReference type="SMART" id="SM00895">
    <property type="entry name" value="FCD"/>
    <property type="match status" value="1"/>
</dbReference>
<evidence type="ECO:0000313" key="5">
    <source>
        <dbReference type="EMBL" id="AKK04207.1"/>
    </source>
</evidence>
<keyword evidence="2" id="KW-0238">DNA-binding</keyword>
<dbReference type="PRINTS" id="PR00033">
    <property type="entry name" value="HTHASNC"/>
</dbReference>
<dbReference type="SUPFAM" id="SSF48008">
    <property type="entry name" value="GntR ligand-binding domain-like"/>
    <property type="match status" value="1"/>
</dbReference>
<gene>
    <name evidence="5" type="ORF">CEPID_11895</name>
</gene>
<dbReference type="PATRIC" id="fig|1050174.4.peg.2403"/>
<dbReference type="InterPro" id="IPR036388">
    <property type="entry name" value="WH-like_DNA-bd_sf"/>
</dbReference>
<dbReference type="Pfam" id="PF00392">
    <property type="entry name" value="GntR"/>
    <property type="match status" value="1"/>
</dbReference>
<dbReference type="SMART" id="SM00345">
    <property type="entry name" value="HTH_GNTR"/>
    <property type="match status" value="1"/>
</dbReference>
<dbReference type="RefSeq" id="WP_047241087.1">
    <property type="nucleotide sequence ID" value="NZ_CP011541.1"/>
</dbReference>
<dbReference type="GO" id="GO:0043565">
    <property type="term" value="F:sequence-specific DNA binding"/>
    <property type="evidence" value="ECO:0007669"/>
    <property type="project" value="InterPro"/>
</dbReference>
<keyword evidence="1" id="KW-0805">Transcription regulation</keyword>
<keyword evidence="3" id="KW-0804">Transcription</keyword>
<dbReference type="GO" id="GO:0003700">
    <property type="term" value="F:DNA-binding transcription factor activity"/>
    <property type="evidence" value="ECO:0007669"/>
    <property type="project" value="InterPro"/>
</dbReference>
<sequence length="229" mass="25846">MTNPLPQLNSVGLSKTERAHEFVRTRILSSEFAPGHRLVLAEIAKELGVSVVPVREAIRQLEAEGLVTFERNVGARVAMIDSSAYVNSMHTLGVLEGNATALAAPFVTTAQIEHATELNEEMHQCLVDLNPREFTILNRKFHSVLYEACPNSHLVELINSEWDRLNYLRESTFAFVPERAATSVKEHTQLLQLIEIQAEAEYVEKLARAHRLRTIEKYLAKNAHHTEKD</sequence>
<dbReference type="PANTHER" id="PTHR43537:SF49">
    <property type="entry name" value="TRANSCRIPTIONAL REGULATORY PROTEIN"/>
    <property type="match status" value="1"/>
</dbReference>
<dbReference type="EMBL" id="CP011541">
    <property type="protein sequence ID" value="AKK04207.1"/>
    <property type="molecule type" value="Genomic_DNA"/>
</dbReference>
<dbReference type="AlphaFoldDB" id="A0A0G3GZH5"/>
<dbReference type="InterPro" id="IPR036390">
    <property type="entry name" value="WH_DNA-bd_sf"/>
</dbReference>
<dbReference type="InterPro" id="IPR011711">
    <property type="entry name" value="GntR_C"/>
</dbReference>
<reference evidence="5 6" key="1">
    <citation type="submission" date="2015-05" db="EMBL/GenBank/DDBJ databases">
        <title>Complete genome sequence of Corynebacterium epidermidicanis DSM 45586, isolated from the skin of a dog suffering from pruritus.</title>
        <authorList>
            <person name="Ruckert C."/>
            <person name="Albersmeier A."/>
            <person name="Winkler A."/>
            <person name="Tauch A."/>
        </authorList>
    </citation>
    <scope>NUCLEOTIDE SEQUENCE [LARGE SCALE GENOMIC DNA]</scope>
    <source>
        <strain evidence="5 6">DSM 45586</strain>
    </source>
</reference>
<dbReference type="Gene3D" id="1.10.10.10">
    <property type="entry name" value="Winged helix-like DNA-binding domain superfamily/Winged helix DNA-binding domain"/>
    <property type="match status" value="1"/>
</dbReference>
<feature type="domain" description="HTH gntR-type" evidence="4">
    <location>
        <begin position="13"/>
        <end position="80"/>
    </location>
</feature>
<dbReference type="OrthoDB" id="4084810at2"/>
<dbReference type="SUPFAM" id="SSF46785">
    <property type="entry name" value="Winged helix' DNA-binding domain"/>
    <property type="match status" value="1"/>
</dbReference>
<proteinExistence type="predicted"/>
<evidence type="ECO:0000256" key="1">
    <source>
        <dbReference type="ARBA" id="ARBA00023015"/>
    </source>
</evidence>
<dbReference type="InterPro" id="IPR000524">
    <property type="entry name" value="Tscrpt_reg_HTH_GntR"/>
</dbReference>
<dbReference type="InterPro" id="IPR008920">
    <property type="entry name" value="TF_FadR/GntR_C"/>
</dbReference>
<protein>
    <submittedName>
        <fullName evidence="5">Transcriptional regulator, GntR family</fullName>
    </submittedName>
</protein>
<name>A0A0G3GZH5_9CORY</name>
<evidence type="ECO:0000256" key="3">
    <source>
        <dbReference type="ARBA" id="ARBA00023163"/>
    </source>
</evidence>
<dbReference type="PROSITE" id="PS50949">
    <property type="entry name" value="HTH_GNTR"/>
    <property type="match status" value="1"/>
</dbReference>
<dbReference type="CDD" id="cd07377">
    <property type="entry name" value="WHTH_GntR"/>
    <property type="match status" value="1"/>
</dbReference>
<evidence type="ECO:0000256" key="2">
    <source>
        <dbReference type="ARBA" id="ARBA00023125"/>
    </source>
</evidence>
<evidence type="ECO:0000313" key="6">
    <source>
        <dbReference type="Proteomes" id="UP000035368"/>
    </source>
</evidence>
<dbReference type="Gene3D" id="1.20.120.530">
    <property type="entry name" value="GntR ligand-binding domain-like"/>
    <property type="match status" value="1"/>
</dbReference>
<evidence type="ECO:0000259" key="4">
    <source>
        <dbReference type="PROSITE" id="PS50949"/>
    </source>
</evidence>